<dbReference type="PANTHER" id="PTHR33692:SF1">
    <property type="entry name" value="RIBOSOME MATURATION FACTOR RIMM"/>
    <property type="match status" value="1"/>
</dbReference>
<dbReference type="PANTHER" id="PTHR33692">
    <property type="entry name" value="RIBOSOME MATURATION FACTOR RIMM"/>
    <property type="match status" value="1"/>
</dbReference>
<proteinExistence type="predicted"/>
<dbReference type="SUPFAM" id="SSF50346">
    <property type="entry name" value="PRC-barrel domain"/>
    <property type="match status" value="1"/>
</dbReference>
<dbReference type="EMBL" id="JADPYN010000106">
    <property type="protein sequence ID" value="MBF9305115.1"/>
    <property type="molecule type" value="Genomic_DNA"/>
</dbReference>
<feature type="non-terminal residue" evidence="2">
    <location>
        <position position="1"/>
    </location>
</feature>
<dbReference type="InterPro" id="IPR056792">
    <property type="entry name" value="PRC_RimM"/>
</dbReference>
<dbReference type="Proteomes" id="UP000622362">
    <property type="component" value="Unassembled WGS sequence"/>
</dbReference>
<dbReference type="GO" id="GO:0043022">
    <property type="term" value="F:ribosome binding"/>
    <property type="evidence" value="ECO:0007669"/>
    <property type="project" value="InterPro"/>
</dbReference>
<dbReference type="GO" id="GO:0006364">
    <property type="term" value="P:rRNA processing"/>
    <property type="evidence" value="ECO:0007669"/>
    <property type="project" value="InterPro"/>
</dbReference>
<gene>
    <name evidence="2" type="primary">rimM</name>
    <name evidence="2" type="ORF">I3V53_13805</name>
</gene>
<dbReference type="InterPro" id="IPR011961">
    <property type="entry name" value="RimM"/>
</dbReference>
<evidence type="ECO:0000313" key="2">
    <source>
        <dbReference type="EMBL" id="MBF9305115.1"/>
    </source>
</evidence>
<dbReference type="RefSeq" id="WP_196310192.1">
    <property type="nucleotide sequence ID" value="NZ_JADPYN010000106.1"/>
</dbReference>
<evidence type="ECO:0000313" key="3">
    <source>
        <dbReference type="Proteomes" id="UP000622362"/>
    </source>
</evidence>
<dbReference type="GO" id="GO:0005840">
    <property type="term" value="C:ribosome"/>
    <property type="evidence" value="ECO:0007669"/>
    <property type="project" value="InterPro"/>
</dbReference>
<evidence type="ECO:0000259" key="1">
    <source>
        <dbReference type="Pfam" id="PF24986"/>
    </source>
</evidence>
<dbReference type="AlphaFoldDB" id="A0A8I0WBJ4"/>
<organism evidence="2 3">
    <name type="scientific">Staphylococcus epidermidis</name>
    <dbReference type="NCBI Taxonomy" id="1282"/>
    <lineage>
        <taxon>Bacteria</taxon>
        <taxon>Bacillati</taxon>
        <taxon>Bacillota</taxon>
        <taxon>Bacilli</taxon>
        <taxon>Bacillales</taxon>
        <taxon>Staphylococcaceae</taxon>
        <taxon>Staphylococcus</taxon>
    </lineage>
</organism>
<accession>A0A8I0WBJ4</accession>
<protein>
    <submittedName>
        <fullName evidence="2">Ribosome maturation factor RimM</fullName>
    </submittedName>
</protein>
<dbReference type="Gene3D" id="2.30.30.240">
    <property type="entry name" value="PRC-barrel domain"/>
    <property type="match status" value="1"/>
</dbReference>
<reference evidence="2" key="1">
    <citation type="submission" date="2020-11" db="EMBL/GenBank/DDBJ databases">
        <title>Molecular epidemiology and genomic profiles of multidrug-resistant bacteria collected from clinical sources in South Africa.</title>
        <authorList>
            <person name="Asante J."/>
            <person name="Amoako D.G."/>
        </authorList>
    </citation>
    <scope>NUCLEOTIDE SEQUENCE</scope>
    <source>
        <strain evidence="2">C68</strain>
    </source>
</reference>
<dbReference type="InterPro" id="IPR011033">
    <property type="entry name" value="PRC_barrel-like_sf"/>
</dbReference>
<sequence>HMLKFEGINNINDVEQYKGDYLFQERDHEDIELNENEFYYSDIIGCTVFNNDTPIGRVINIFETGANDVWVVKGDKEYLIPYIADVVKEVDVEHKTIRITPMEGLLE</sequence>
<comment type="caution">
    <text evidence="2">The sequence shown here is derived from an EMBL/GenBank/DDBJ whole genome shotgun (WGS) entry which is preliminary data.</text>
</comment>
<dbReference type="NCBIfam" id="TIGR02273">
    <property type="entry name" value="16S_RimM"/>
    <property type="match status" value="1"/>
</dbReference>
<dbReference type="Pfam" id="PF24986">
    <property type="entry name" value="PRC_RimM"/>
    <property type="match status" value="1"/>
</dbReference>
<name>A0A8I0WBJ4_STAEP</name>
<feature type="domain" description="Ribosome maturation factor RimM PRC barrel" evidence="1">
    <location>
        <begin position="41"/>
        <end position="105"/>
    </location>
</feature>